<name>A0A194YR64_SORBI</name>
<dbReference type="InParanoid" id="A0A194YR64"/>
<evidence type="ECO:0000313" key="2">
    <source>
        <dbReference type="Proteomes" id="UP000000768"/>
    </source>
</evidence>
<reference evidence="1 2" key="1">
    <citation type="journal article" date="2009" name="Nature">
        <title>The Sorghum bicolor genome and the diversification of grasses.</title>
        <authorList>
            <person name="Paterson A.H."/>
            <person name="Bowers J.E."/>
            <person name="Bruggmann R."/>
            <person name="Dubchak I."/>
            <person name="Grimwood J."/>
            <person name="Gundlach H."/>
            <person name="Haberer G."/>
            <person name="Hellsten U."/>
            <person name="Mitros T."/>
            <person name="Poliakov A."/>
            <person name="Schmutz J."/>
            <person name="Spannagl M."/>
            <person name="Tang H."/>
            <person name="Wang X."/>
            <person name="Wicker T."/>
            <person name="Bharti A.K."/>
            <person name="Chapman J."/>
            <person name="Feltus F.A."/>
            <person name="Gowik U."/>
            <person name="Grigoriev I.V."/>
            <person name="Lyons E."/>
            <person name="Maher C.A."/>
            <person name="Martis M."/>
            <person name="Narechania A."/>
            <person name="Otillar R.P."/>
            <person name="Penning B.W."/>
            <person name="Salamov A.A."/>
            <person name="Wang Y."/>
            <person name="Zhang L."/>
            <person name="Carpita N.C."/>
            <person name="Freeling M."/>
            <person name="Gingle A.R."/>
            <person name="Hash C.T."/>
            <person name="Keller B."/>
            <person name="Klein P."/>
            <person name="Kresovich S."/>
            <person name="McCann M.C."/>
            <person name="Ming R."/>
            <person name="Peterson D.G."/>
            <person name="Mehboob-ur-Rahman"/>
            <person name="Ware D."/>
            <person name="Westhoff P."/>
            <person name="Mayer K.F."/>
            <person name="Messing J."/>
            <person name="Rokhsar D.S."/>
        </authorList>
    </citation>
    <scope>NUCLEOTIDE SEQUENCE [LARGE SCALE GENOMIC DNA]</scope>
    <source>
        <strain evidence="2">cv. BTx623</strain>
    </source>
</reference>
<proteinExistence type="predicted"/>
<dbReference type="EMBL" id="CM000763">
    <property type="protein sequence ID" value="KXG30681.1"/>
    <property type="molecule type" value="Genomic_DNA"/>
</dbReference>
<keyword evidence="2" id="KW-1185">Reference proteome</keyword>
<accession>A0A194YR64</accession>
<reference evidence="2" key="2">
    <citation type="journal article" date="2018" name="Plant J.">
        <title>The Sorghum bicolor reference genome: improved assembly, gene annotations, a transcriptome atlas, and signatures of genome organization.</title>
        <authorList>
            <person name="McCormick R.F."/>
            <person name="Truong S.K."/>
            <person name="Sreedasyam A."/>
            <person name="Jenkins J."/>
            <person name="Shu S."/>
            <person name="Sims D."/>
            <person name="Kennedy M."/>
            <person name="Amirebrahimi M."/>
            <person name="Weers B.D."/>
            <person name="McKinley B."/>
            <person name="Mattison A."/>
            <person name="Morishige D.T."/>
            <person name="Grimwood J."/>
            <person name="Schmutz J."/>
            <person name="Mullet J.E."/>
        </authorList>
    </citation>
    <scope>NUCLEOTIDE SEQUENCE [LARGE SCALE GENOMIC DNA]</scope>
    <source>
        <strain evidence="2">cv. BTx623</strain>
    </source>
</reference>
<sequence length="152" mass="16167">MAMADSFTVVVDVSAGVVVFVAQRYISASAATCLEYLCTVKEGAGLLGPLLLLPPRSGPEIPGVSVELGRLAVVTGAYILEFKNIHGYLTQFIISVRLQNWRWSTGLDHSDSVVPADLLPSHASAMQGVRQAHIRSTARLVSAKLPKNGLPA</sequence>
<protein>
    <submittedName>
        <fullName evidence="1">Uncharacterized protein</fullName>
    </submittedName>
</protein>
<gene>
    <name evidence="1" type="ORF">SORBI_3004G222900</name>
</gene>
<evidence type="ECO:0000313" key="1">
    <source>
        <dbReference type="EMBL" id="KXG30681.1"/>
    </source>
</evidence>
<dbReference type="Gramene" id="KXG30681">
    <property type="protein sequence ID" value="KXG30681"/>
    <property type="gene ID" value="SORBI_3004G222900"/>
</dbReference>
<dbReference type="Proteomes" id="UP000000768">
    <property type="component" value="Chromosome 4"/>
</dbReference>
<dbReference type="AlphaFoldDB" id="A0A194YR64"/>
<organism evidence="1 2">
    <name type="scientific">Sorghum bicolor</name>
    <name type="common">Sorghum</name>
    <name type="synonym">Sorghum vulgare</name>
    <dbReference type="NCBI Taxonomy" id="4558"/>
    <lineage>
        <taxon>Eukaryota</taxon>
        <taxon>Viridiplantae</taxon>
        <taxon>Streptophyta</taxon>
        <taxon>Embryophyta</taxon>
        <taxon>Tracheophyta</taxon>
        <taxon>Spermatophyta</taxon>
        <taxon>Magnoliopsida</taxon>
        <taxon>Liliopsida</taxon>
        <taxon>Poales</taxon>
        <taxon>Poaceae</taxon>
        <taxon>PACMAD clade</taxon>
        <taxon>Panicoideae</taxon>
        <taxon>Andropogonodae</taxon>
        <taxon>Andropogoneae</taxon>
        <taxon>Sorghinae</taxon>
        <taxon>Sorghum</taxon>
    </lineage>
</organism>